<feature type="region of interest" description="Disordered" evidence="1">
    <location>
        <begin position="1"/>
        <end position="42"/>
    </location>
</feature>
<feature type="compositionally biased region" description="Low complexity" evidence="1">
    <location>
        <begin position="1"/>
        <end position="11"/>
    </location>
</feature>
<evidence type="ECO:0000313" key="2">
    <source>
        <dbReference type="EMBL" id="BAD10262.1"/>
    </source>
</evidence>
<dbReference type="EMBL" id="AP005294">
    <property type="protein sequence ID" value="BAD10262.1"/>
    <property type="molecule type" value="Genomic_DNA"/>
</dbReference>
<feature type="compositionally biased region" description="Basic and acidic residues" evidence="1">
    <location>
        <begin position="87"/>
        <end position="102"/>
    </location>
</feature>
<dbReference type="Proteomes" id="UP000000763">
    <property type="component" value="Chromosome 2"/>
</dbReference>
<evidence type="ECO:0000313" key="3">
    <source>
        <dbReference type="Proteomes" id="UP000000763"/>
    </source>
</evidence>
<accession>Q6Z2W8</accession>
<sequence>MNRSNMRNMSNTYRGGGKTGCSAGTTRGCRRRRRCAARERRGRRAIADEQGAVARSASQKPYFRLLPVHDVEGRGSGDLLSRSPVHTGERDGVVYERWRSTE</sequence>
<feature type="region of interest" description="Disordered" evidence="1">
    <location>
        <begin position="73"/>
        <end position="102"/>
    </location>
</feature>
<dbReference type="AlphaFoldDB" id="Q6Z2W8"/>
<reference evidence="3" key="1">
    <citation type="journal article" date="2005" name="Nature">
        <title>The map-based sequence of the rice genome.</title>
        <authorList>
            <consortium name="International rice genome sequencing project (IRGSP)"/>
            <person name="Matsumoto T."/>
            <person name="Wu J."/>
            <person name="Kanamori H."/>
            <person name="Katayose Y."/>
            <person name="Fujisawa M."/>
            <person name="Namiki N."/>
            <person name="Mizuno H."/>
            <person name="Yamamoto K."/>
            <person name="Antonio B.A."/>
            <person name="Baba T."/>
            <person name="Sakata K."/>
            <person name="Nagamura Y."/>
            <person name="Aoki H."/>
            <person name="Arikawa K."/>
            <person name="Arita K."/>
            <person name="Bito T."/>
            <person name="Chiden Y."/>
            <person name="Fujitsuka N."/>
            <person name="Fukunaka R."/>
            <person name="Hamada M."/>
            <person name="Harada C."/>
            <person name="Hayashi A."/>
            <person name="Hijishita S."/>
            <person name="Honda M."/>
            <person name="Hosokawa S."/>
            <person name="Ichikawa Y."/>
            <person name="Idonuma A."/>
            <person name="Iijima M."/>
            <person name="Ikeda M."/>
            <person name="Ikeno M."/>
            <person name="Ito K."/>
            <person name="Ito S."/>
            <person name="Ito T."/>
            <person name="Ito Y."/>
            <person name="Ito Y."/>
            <person name="Iwabuchi A."/>
            <person name="Kamiya K."/>
            <person name="Karasawa W."/>
            <person name="Kurita K."/>
            <person name="Katagiri S."/>
            <person name="Kikuta A."/>
            <person name="Kobayashi H."/>
            <person name="Kobayashi N."/>
            <person name="Machita K."/>
            <person name="Maehara T."/>
            <person name="Masukawa M."/>
            <person name="Mizubayashi T."/>
            <person name="Mukai Y."/>
            <person name="Nagasaki H."/>
            <person name="Nagata Y."/>
            <person name="Naito S."/>
            <person name="Nakashima M."/>
            <person name="Nakama Y."/>
            <person name="Nakamichi Y."/>
            <person name="Nakamura M."/>
            <person name="Meguro A."/>
            <person name="Negishi M."/>
            <person name="Ohta I."/>
            <person name="Ohta T."/>
            <person name="Okamoto M."/>
            <person name="Ono N."/>
            <person name="Saji S."/>
            <person name="Sakaguchi M."/>
            <person name="Sakai K."/>
            <person name="Shibata M."/>
            <person name="Shimokawa T."/>
            <person name="Song J."/>
            <person name="Takazaki Y."/>
            <person name="Terasawa K."/>
            <person name="Tsugane M."/>
            <person name="Tsuji K."/>
            <person name="Ueda S."/>
            <person name="Waki K."/>
            <person name="Yamagata H."/>
            <person name="Yamamoto M."/>
            <person name="Yamamoto S."/>
            <person name="Yamane H."/>
            <person name="Yoshiki S."/>
            <person name="Yoshihara R."/>
            <person name="Yukawa K."/>
            <person name="Zhong H."/>
            <person name="Yano M."/>
            <person name="Yuan Q."/>
            <person name="Ouyang S."/>
            <person name="Liu J."/>
            <person name="Jones K.M."/>
            <person name="Gansberger K."/>
            <person name="Moffat K."/>
            <person name="Hill J."/>
            <person name="Bera J."/>
            <person name="Fadrosh D."/>
            <person name="Jin S."/>
            <person name="Johri S."/>
            <person name="Kim M."/>
            <person name="Overton L."/>
            <person name="Reardon M."/>
            <person name="Tsitrin T."/>
            <person name="Vuong H."/>
            <person name="Weaver B."/>
            <person name="Ciecko A."/>
            <person name="Tallon L."/>
            <person name="Jackson J."/>
            <person name="Pai G."/>
            <person name="Aken S.V."/>
            <person name="Utterback T."/>
            <person name="Reidmuller S."/>
            <person name="Feldblyum T."/>
            <person name="Hsiao J."/>
            <person name="Zismann V."/>
            <person name="Iobst S."/>
            <person name="de Vazeille A.R."/>
            <person name="Buell C.R."/>
            <person name="Ying K."/>
            <person name="Li Y."/>
            <person name="Lu T."/>
            <person name="Huang Y."/>
            <person name="Zhao Q."/>
            <person name="Feng Q."/>
            <person name="Zhang L."/>
            <person name="Zhu J."/>
            <person name="Weng Q."/>
            <person name="Mu J."/>
            <person name="Lu Y."/>
            <person name="Fan D."/>
            <person name="Liu Y."/>
            <person name="Guan J."/>
            <person name="Zhang Y."/>
            <person name="Yu S."/>
            <person name="Liu X."/>
            <person name="Zhang Y."/>
            <person name="Hong G."/>
            <person name="Han B."/>
            <person name="Choisne N."/>
            <person name="Demange N."/>
            <person name="Orjeda G."/>
            <person name="Samain S."/>
            <person name="Cattolico L."/>
            <person name="Pelletier E."/>
            <person name="Couloux A."/>
            <person name="Segurens B."/>
            <person name="Wincker P."/>
            <person name="D'Hont A."/>
            <person name="Scarpelli C."/>
            <person name="Weissenbach J."/>
            <person name="Salanoubat M."/>
            <person name="Quetier F."/>
            <person name="Yu Y."/>
            <person name="Kim H.R."/>
            <person name="Rambo T."/>
            <person name="Currie J."/>
            <person name="Collura K."/>
            <person name="Luo M."/>
            <person name="Yang T."/>
            <person name="Ammiraju J.S.S."/>
            <person name="Engler F."/>
            <person name="Soderlund C."/>
            <person name="Wing R.A."/>
            <person name="Palmer L.E."/>
            <person name="de la Bastide M."/>
            <person name="Spiegel L."/>
            <person name="Nascimento L."/>
            <person name="Zutavern T."/>
            <person name="O'Shaughnessy A."/>
            <person name="Dike S."/>
            <person name="Dedhia N."/>
            <person name="Preston R."/>
            <person name="Balija V."/>
            <person name="McCombie W.R."/>
            <person name="Chow T."/>
            <person name="Chen H."/>
            <person name="Chung M."/>
            <person name="Chen C."/>
            <person name="Shaw J."/>
            <person name="Wu H."/>
            <person name="Hsiao K."/>
            <person name="Chao Y."/>
            <person name="Chu M."/>
            <person name="Cheng C."/>
            <person name="Hour A."/>
            <person name="Lee P."/>
            <person name="Lin S."/>
            <person name="Lin Y."/>
            <person name="Liou J."/>
            <person name="Liu S."/>
            <person name="Hsing Y."/>
            <person name="Raghuvanshi S."/>
            <person name="Mohanty A."/>
            <person name="Bharti A.K."/>
            <person name="Gaur A."/>
            <person name="Gupta V."/>
            <person name="Kumar D."/>
            <person name="Ravi V."/>
            <person name="Vij S."/>
            <person name="Kapur A."/>
            <person name="Khurana P."/>
            <person name="Khurana P."/>
            <person name="Khurana J.P."/>
            <person name="Tyagi A.K."/>
            <person name="Gaikwad K."/>
            <person name="Singh A."/>
            <person name="Dalal V."/>
            <person name="Srivastava S."/>
            <person name="Dixit A."/>
            <person name="Pal A.K."/>
            <person name="Ghazi I.A."/>
            <person name="Yadav M."/>
            <person name="Pandit A."/>
            <person name="Bhargava A."/>
            <person name="Sureshbabu K."/>
            <person name="Batra K."/>
            <person name="Sharma T.R."/>
            <person name="Mohapatra T."/>
            <person name="Singh N.K."/>
            <person name="Messing J."/>
            <person name="Nelson A.B."/>
            <person name="Fuks G."/>
            <person name="Kavchok S."/>
            <person name="Keizer G."/>
            <person name="Linton E."/>
            <person name="Llaca V."/>
            <person name="Song R."/>
            <person name="Tanyolac B."/>
            <person name="Young S."/>
            <person name="Ho-Il K."/>
            <person name="Hahn J.H."/>
            <person name="Sangsakoo G."/>
            <person name="Vanavichit A."/>
            <person name="de Mattos Luiz.A.T."/>
            <person name="Zimmer P.D."/>
            <person name="Malone G."/>
            <person name="Dellagostin O."/>
            <person name="de Oliveira A.C."/>
            <person name="Bevan M."/>
            <person name="Bancroft I."/>
            <person name="Minx P."/>
            <person name="Cordum H."/>
            <person name="Wilson R."/>
            <person name="Cheng Z."/>
            <person name="Jin W."/>
            <person name="Jiang J."/>
            <person name="Leong S.A."/>
            <person name="Iwama H."/>
            <person name="Gojobori T."/>
            <person name="Itoh T."/>
            <person name="Niimura Y."/>
            <person name="Fujii Y."/>
            <person name="Habara T."/>
            <person name="Sakai H."/>
            <person name="Sato Y."/>
            <person name="Wilson G."/>
            <person name="Kumar K."/>
            <person name="McCouch S."/>
            <person name="Juretic N."/>
            <person name="Hoen D."/>
            <person name="Wright S."/>
            <person name="Bruskiewich R."/>
            <person name="Bureau T."/>
            <person name="Miyao A."/>
            <person name="Hirochika H."/>
            <person name="Nishikawa T."/>
            <person name="Kadowaki K."/>
            <person name="Sugiura M."/>
            <person name="Burr B."/>
            <person name="Sasaki T."/>
        </authorList>
    </citation>
    <scope>NUCLEOTIDE SEQUENCE [LARGE SCALE GENOMIC DNA]</scope>
    <source>
        <strain evidence="3">cv. Nipponbare</strain>
    </source>
</reference>
<feature type="compositionally biased region" description="Basic residues" evidence="1">
    <location>
        <begin position="28"/>
        <end position="42"/>
    </location>
</feature>
<evidence type="ECO:0000256" key="1">
    <source>
        <dbReference type="SAM" id="MobiDB-lite"/>
    </source>
</evidence>
<gene>
    <name evidence="2" type="primary">OJ1679_B08.24</name>
</gene>
<organism evidence="2 3">
    <name type="scientific">Oryza sativa subsp. japonica</name>
    <name type="common">Rice</name>
    <dbReference type="NCBI Taxonomy" id="39947"/>
    <lineage>
        <taxon>Eukaryota</taxon>
        <taxon>Viridiplantae</taxon>
        <taxon>Streptophyta</taxon>
        <taxon>Embryophyta</taxon>
        <taxon>Tracheophyta</taxon>
        <taxon>Spermatophyta</taxon>
        <taxon>Magnoliopsida</taxon>
        <taxon>Liliopsida</taxon>
        <taxon>Poales</taxon>
        <taxon>Poaceae</taxon>
        <taxon>BOP clade</taxon>
        <taxon>Oryzoideae</taxon>
        <taxon>Oryzeae</taxon>
        <taxon>Oryzinae</taxon>
        <taxon>Oryza</taxon>
        <taxon>Oryza sativa</taxon>
    </lineage>
</organism>
<protein>
    <submittedName>
        <fullName evidence="2">Uncharacterized protein</fullName>
    </submittedName>
</protein>
<proteinExistence type="predicted"/>
<reference evidence="3" key="2">
    <citation type="journal article" date="2008" name="Nucleic Acids Res.">
        <title>The rice annotation project database (RAP-DB): 2008 update.</title>
        <authorList>
            <consortium name="The rice annotation project (RAP)"/>
        </authorList>
    </citation>
    <scope>GENOME REANNOTATION</scope>
    <source>
        <strain evidence="3">cv. Nipponbare</strain>
    </source>
</reference>
<name>Q6Z2W8_ORYSJ</name>